<keyword evidence="4 5" id="KW-0472">Membrane</keyword>
<accession>A0A2J5I607</accession>
<comment type="subcellular location">
    <subcellularLocation>
        <location evidence="1">Membrane</location>
        <topology evidence="1">Multi-pass membrane protein</topology>
    </subcellularLocation>
</comment>
<feature type="transmembrane region" description="Helical" evidence="5">
    <location>
        <begin position="415"/>
        <end position="434"/>
    </location>
</feature>
<keyword evidence="3 5" id="KW-1133">Transmembrane helix</keyword>
<evidence type="ECO:0000313" key="6">
    <source>
        <dbReference type="EMBL" id="PLN85304.1"/>
    </source>
</evidence>
<dbReference type="AlphaFoldDB" id="A0A2J5I607"/>
<dbReference type="Pfam" id="PF01544">
    <property type="entry name" value="CorA"/>
    <property type="match status" value="1"/>
</dbReference>
<feature type="transmembrane region" description="Helical" evidence="5">
    <location>
        <begin position="446"/>
        <end position="467"/>
    </location>
</feature>
<dbReference type="InterPro" id="IPR045863">
    <property type="entry name" value="CorA_TM1_TM2"/>
</dbReference>
<evidence type="ECO:0000256" key="1">
    <source>
        <dbReference type="ARBA" id="ARBA00004141"/>
    </source>
</evidence>
<dbReference type="GO" id="GO:0016020">
    <property type="term" value="C:membrane"/>
    <property type="evidence" value="ECO:0007669"/>
    <property type="project" value="UniProtKB-SubCell"/>
</dbReference>
<dbReference type="InterPro" id="IPR002523">
    <property type="entry name" value="MgTranspt_CorA/ZnTranspt_ZntB"/>
</dbReference>
<evidence type="ECO:0000256" key="2">
    <source>
        <dbReference type="ARBA" id="ARBA00022692"/>
    </source>
</evidence>
<keyword evidence="2 5" id="KW-0812">Transmembrane</keyword>
<dbReference type="Gene3D" id="1.20.58.340">
    <property type="entry name" value="Magnesium transport protein CorA, transmembrane region"/>
    <property type="match status" value="1"/>
</dbReference>
<keyword evidence="7" id="KW-1185">Reference proteome</keyword>
<evidence type="ECO:0000256" key="3">
    <source>
        <dbReference type="ARBA" id="ARBA00022989"/>
    </source>
</evidence>
<sequence length="502" mass="57093">MTQPYLDQVKARASQAPHLHQITHLLRKQESWDSNAVLIDWASNSSIGNVQQFCDAGELCDALQQNTASHPAVRFIVLENASPDFVEVIGSQYDIDPEFWADYAVECRPHMRVPATLRSIATEASFFHVDCATNYRTRDMTNLFDKLNVVFGAAHQAKLTKYLGLERPHYFRREFNIRPGMDMFQLRERVSVCFQRLGSGQWFILFVLDPPIIPFKPSAFRGAIRFPPINTWQGQLLSSGDGLIMREQLISHLTRGPFDFATDHPLSAALIVFLQCALGWKDILNRARVALEREALVNFQPTPENLPVLERLHEARVNLSYAKTAIRDSVALLEHRRTHTWHVLGLDKPPPLELSAKIMSLEMDYRQLLTEVDDLQQLIQQSFSMLMSGVSFEESRSSARTAVLAYKQSISMTRLTTLAFIYVPMSFVCGIFGMNLQELNNSGHPVWVFFAVLVGVMAMSSILAFSLKKSSKILSKIQMSSRRLWRHIRDGKDGMPESFNMV</sequence>
<evidence type="ECO:0000256" key="4">
    <source>
        <dbReference type="ARBA" id="ARBA00023136"/>
    </source>
</evidence>
<protein>
    <submittedName>
        <fullName evidence="6">Uncharacterized protein</fullName>
    </submittedName>
</protein>
<organism evidence="6 7">
    <name type="scientific">Aspergillus taichungensis</name>
    <dbReference type="NCBI Taxonomy" id="482145"/>
    <lineage>
        <taxon>Eukaryota</taxon>
        <taxon>Fungi</taxon>
        <taxon>Dikarya</taxon>
        <taxon>Ascomycota</taxon>
        <taxon>Pezizomycotina</taxon>
        <taxon>Eurotiomycetes</taxon>
        <taxon>Eurotiomycetidae</taxon>
        <taxon>Eurotiales</taxon>
        <taxon>Aspergillaceae</taxon>
        <taxon>Aspergillus</taxon>
        <taxon>Aspergillus subgen. Circumdati</taxon>
    </lineage>
</organism>
<name>A0A2J5I607_9EURO</name>
<dbReference type="GO" id="GO:0046873">
    <property type="term" value="F:metal ion transmembrane transporter activity"/>
    <property type="evidence" value="ECO:0007669"/>
    <property type="project" value="InterPro"/>
</dbReference>
<dbReference type="SUPFAM" id="SSF144083">
    <property type="entry name" value="Magnesium transport protein CorA, transmembrane region"/>
    <property type="match status" value="1"/>
</dbReference>
<evidence type="ECO:0000256" key="5">
    <source>
        <dbReference type="SAM" id="Phobius"/>
    </source>
</evidence>
<dbReference type="EMBL" id="KZ559505">
    <property type="protein sequence ID" value="PLN85304.1"/>
    <property type="molecule type" value="Genomic_DNA"/>
</dbReference>
<gene>
    <name evidence="6" type="ORF">BDW42DRAFT_2187</name>
</gene>
<reference evidence="7" key="1">
    <citation type="submission" date="2017-12" db="EMBL/GenBank/DDBJ databases">
        <authorList>
            <consortium name="DOE Joint Genome Institute"/>
            <person name="Mondo S.J."/>
            <person name="Kjaerbolling I."/>
            <person name="Vesth T.C."/>
            <person name="Frisvad J.C."/>
            <person name="Nybo J.L."/>
            <person name="Theobald S."/>
            <person name="Kuo A."/>
            <person name="Bowyer P."/>
            <person name="Matsuda Y."/>
            <person name="Lyhne E.K."/>
            <person name="Kogle M.E."/>
            <person name="Clum A."/>
            <person name="Lipzen A."/>
            <person name="Salamov A."/>
            <person name="Ngan C.Y."/>
            <person name="Daum C."/>
            <person name="Chiniquy J."/>
            <person name="Barry K."/>
            <person name="LaButti K."/>
            <person name="Haridas S."/>
            <person name="Simmons B.A."/>
            <person name="Magnuson J.K."/>
            <person name="Mortensen U.H."/>
            <person name="Larsen T.O."/>
            <person name="Grigoriev I.V."/>
            <person name="Baker S.E."/>
            <person name="Andersen M.R."/>
            <person name="Nordberg H.P."/>
            <person name="Cantor M.N."/>
            <person name="Hua S.X."/>
        </authorList>
    </citation>
    <scope>NUCLEOTIDE SEQUENCE [LARGE SCALE GENOMIC DNA]</scope>
    <source>
        <strain evidence="7">IBT 19404</strain>
    </source>
</reference>
<dbReference type="Proteomes" id="UP000235023">
    <property type="component" value="Unassembled WGS sequence"/>
</dbReference>
<proteinExistence type="predicted"/>
<dbReference type="OrthoDB" id="3231000at2759"/>
<evidence type="ECO:0000313" key="7">
    <source>
        <dbReference type="Proteomes" id="UP000235023"/>
    </source>
</evidence>